<protein>
    <recommendedName>
        <fullName evidence="11">ABC transporter permease</fullName>
    </recommendedName>
</protein>
<evidence type="ECO:0000259" key="8">
    <source>
        <dbReference type="Pfam" id="PF12704"/>
    </source>
</evidence>
<feature type="domain" description="ABC3 transporter permease C-terminal" evidence="7">
    <location>
        <begin position="308"/>
        <end position="420"/>
    </location>
</feature>
<dbReference type="InterPro" id="IPR003838">
    <property type="entry name" value="ABC3_permease_C"/>
</dbReference>
<evidence type="ECO:0000259" key="7">
    <source>
        <dbReference type="Pfam" id="PF02687"/>
    </source>
</evidence>
<dbReference type="RefSeq" id="WP_099154672.1">
    <property type="nucleotide sequence ID" value="NZ_PDUD01000047.1"/>
</dbReference>
<dbReference type="PROSITE" id="PS51257">
    <property type="entry name" value="PROKAR_LIPOPROTEIN"/>
    <property type="match status" value="1"/>
</dbReference>
<feature type="transmembrane region" description="Helical" evidence="6">
    <location>
        <begin position="439"/>
        <end position="463"/>
    </location>
</feature>
<evidence type="ECO:0000256" key="1">
    <source>
        <dbReference type="ARBA" id="ARBA00004651"/>
    </source>
</evidence>
<feature type="transmembrane region" description="Helical" evidence="6">
    <location>
        <begin position="744"/>
        <end position="764"/>
    </location>
</feature>
<keyword evidence="2" id="KW-1003">Cell membrane</keyword>
<reference evidence="9 10" key="1">
    <citation type="submission" date="2017-10" db="EMBL/GenBank/DDBJ databases">
        <title>The draft genome sequence of Lewinella nigricans NBRC 102662.</title>
        <authorList>
            <person name="Wang K."/>
        </authorList>
    </citation>
    <scope>NUCLEOTIDE SEQUENCE [LARGE SCALE GENOMIC DNA]</scope>
    <source>
        <strain evidence="9 10">NBRC 102662</strain>
    </source>
</reference>
<evidence type="ECO:0000256" key="2">
    <source>
        <dbReference type="ARBA" id="ARBA00022475"/>
    </source>
</evidence>
<dbReference type="GO" id="GO:0005886">
    <property type="term" value="C:plasma membrane"/>
    <property type="evidence" value="ECO:0007669"/>
    <property type="project" value="UniProtKB-SubCell"/>
</dbReference>
<evidence type="ECO:0000256" key="3">
    <source>
        <dbReference type="ARBA" id="ARBA00022692"/>
    </source>
</evidence>
<feature type="transmembrane region" description="Helical" evidence="6">
    <location>
        <begin position="21"/>
        <end position="42"/>
    </location>
</feature>
<dbReference type="PANTHER" id="PTHR30572:SF18">
    <property type="entry name" value="ABC-TYPE MACROLIDE FAMILY EXPORT SYSTEM PERMEASE COMPONENT 2"/>
    <property type="match status" value="1"/>
</dbReference>
<feature type="transmembrane region" description="Helical" evidence="6">
    <location>
        <begin position="692"/>
        <end position="717"/>
    </location>
</feature>
<keyword evidence="10" id="KW-1185">Reference proteome</keyword>
<evidence type="ECO:0000256" key="6">
    <source>
        <dbReference type="SAM" id="Phobius"/>
    </source>
</evidence>
<dbReference type="GO" id="GO:0022857">
    <property type="term" value="F:transmembrane transporter activity"/>
    <property type="evidence" value="ECO:0007669"/>
    <property type="project" value="TreeGrafter"/>
</dbReference>
<accession>A0A2D0N0N4</accession>
<feature type="transmembrane region" description="Helical" evidence="6">
    <location>
        <begin position="776"/>
        <end position="798"/>
    </location>
</feature>
<name>A0A2D0N0N4_FLAN2</name>
<dbReference type="EMBL" id="PDUD01000047">
    <property type="protein sequence ID" value="PHN01938.1"/>
    <property type="molecule type" value="Genomic_DNA"/>
</dbReference>
<dbReference type="AlphaFoldDB" id="A0A2D0N0N4"/>
<keyword evidence="5 6" id="KW-0472">Membrane</keyword>
<keyword evidence="3 6" id="KW-0812">Transmembrane</keyword>
<dbReference type="InterPro" id="IPR050250">
    <property type="entry name" value="Macrolide_Exporter_MacB"/>
</dbReference>
<proteinExistence type="predicted"/>
<feature type="domain" description="MacB-like periplasmic core" evidence="8">
    <location>
        <begin position="450"/>
        <end position="658"/>
    </location>
</feature>
<feature type="transmembrane region" description="Helical" evidence="6">
    <location>
        <begin position="398"/>
        <end position="418"/>
    </location>
</feature>
<dbReference type="Pfam" id="PF02687">
    <property type="entry name" value="FtsX"/>
    <property type="match status" value="2"/>
</dbReference>
<feature type="domain" description="MacB-like periplasmic core" evidence="8">
    <location>
        <begin position="20"/>
        <end position="245"/>
    </location>
</feature>
<gene>
    <name evidence="9" type="ORF">CRP01_34670</name>
</gene>
<sequence length="815" mass="91216">MIKNYFKVAFRTLFKQKGLSLINILGLSIGLACFSLFLLYAINELTYDRQHENADNIFRVYRWTEAFDGREAQADAHLPMPLGPAMQETFPDVEEVVRFRTAWGENFVRSNGQVQREGVTFADPNVFDVFTFPLIYGPEKEILKDLESVVLTKSTAIRLFGEENPTGKTMDIKLEDSFQPFTVAAVVEDQPSNSTIHFDILANYQYLASKTRSGERYQGNWQRSAFMTFLQLKPGSGLPHAPERLQTFRNEHYPDTEREMREAGRWTGDGSPVTYKLQPLREMHTNTEVPGGFRSAIDPKNIWILLSIAGGVLLIACINFTTLAIGRSAGRAQEVGVRKVIGSSRKQLIGQFLTESFLLSGLSAGIGLGLGYLLLPAFNELSDRELVFSLEQYPELGWLTAGLVLVVGLLAGSYPSLVMSGFRPVEVLKTKVRLGGSNLFTKSLVTLQFVLSIGLIASTLIILQQLQYMHNQYPGFNKENVVVVNAEGTDVATVWPRFRDAMSRRTDVLGVTSAEISLGANQGYSRSGFEYNGDELKSLYEYFVDDRYLDVMDIPLLAGRNFDPTISADTLTSVIFNESAAKDFGWTAESAIGQPLTGYSRDPERTPIVIGVVKDFNFFSFREGVEPQLFHQFYDYQPFRFMVRIPSGNPEQVLKNIETEWEAIVPDFPFSYSFLDEDVNQFYQAEERWGTIVAWAGGIAIFLACLGLLGLAALAAANRTKEIGIRKVLGASLSGIVGLLSRDFVRLVAIAFVIAVPLSWYFMQRWLENFAYRIDIPVWVFILVGMVALLIAFLTVGFQSMRAALANPVKSLRSE</sequence>
<feature type="domain" description="ABC3 transporter permease C-terminal" evidence="7">
    <location>
        <begin position="698"/>
        <end position="806"/>
    </location>
</feature>
<organism evidence="9 10">
    <name type="scientific">Flavilitoribacter nigricans (strain ATCC 23147 / DSM 23189 / NBRC 102662 / NCIMB 1420 / SS-2)</name>
    <name type="common">Lewinella nigricans</name>
    <dbReference type="NCBI Taxonomy" id="1122177"/>
    <lineage>
        <taxon>Bacteria</taxon>
        <taxon>Pseudomonadati</taxon>
        <taxon>Bacteroidota</taxon>
        <taxon>Saprospiria</taxon>
        <taxon>Saprospirales</taxon>
        <taxon>Lewinellaceae</taxon>
        <taxon>Flavilitoribacter</taxon>
    </lineage>
</organism>
<evidence type="ECO:0000313" key="10">
    <source>
        <dbReference type="Proteomes" id="UP000223913"/>
    </source>
</evidence>
<dbReference type="Pfam" id="PF12704">
    <property type="entry name" value="MacB_PCD"/>
    <property type="match status" value="2"/>
</dbReference>
<feature type="transmembrane region" description="Helical" evidence="6">
    <location>
        <begin position="356"/>
        <end position="378"/>
    </location>
</feature>
<dbReference type="Proteomes" id="UP000223913">
    <property type="component" value="Unassembled WGS sequence"/>
</dbReference>
<dbReference type="InterPro" id="IPR025857">
    <property type="entry name" value="MacB_PCD"/>
</dbReference>
<evidence type="ECO:0000256" key="5">
    <source>
        <dbReference type="ARBA" id="ARBA00023136"/>
    </source>
</evidence>
<evidence type="ECO:0000313" key="9">
    <source>
        <dbReference type="EMBL" id="PHN01938.1"/>
    </source>
</evidence>
<comment type="caution">
    <text evidence="9">The sequence shown here is derived from an EMBL/GenBank/DDBJ whole genome shotgun (WGS) entry which is preliminary data.</text>
</comment>
<keyword evidence="4 6" id="KW-1133">Transmembrane helix</keyword>
<evidence type="ECO:0008006" key="11">
    <source>
        <dbReference type="Google" id="ProtNLM"/>
    </source>
</evidence>
<dbReference type="PANTHER" id="PTHR30572">
    <property type="entry name" value="MEMBRANE COMPONENT OF TRANSPORTER-RELATED"/>
    <property type="match status" value="1"/>
</dbReference>
<comment type="subcellular location">
    <subcellularLocation>
        <location evidence="1">Cell membrane</location>
        <topology evidence="1">Multi-pass membrane protein</topology>
    </subcellularLocation>
</comment>
<evidence type="ECO:0000256" key="4">
    <source>
        <dbReference type="ARBA" id="ARBA00022989"/>
    </source>
</evidence>
<feature type="transmembrane region" description="Helical" evidence="6">
    <location>
        <begin position="302"/>
        <end position="325"/>
    </location>
</feature>
<dbReference type="OrthoDB" id="1451596at2"/>